<dbReference type="Proteomes" id="UP000590740">
    <property type="component" value="Unassembled WGS sequence"/>
</dbReference>
<name>A0A7W7Y7V2_9BACT</name>
<dbReference type="GO" id="GO:0009306">
    <property type="term" value="P:protein secretion"/>
    <property type="evidence" value="ECO:0007669"/>
    <property type="project" value="InterPro"/>
</dbReference>
<dbReference type="AlphaFoldDB" id="A0A7W7Y7V2"/>
<dbReference type="SUPFAM" id="SSF69635">
    <property type="entry name" value="Type III secretory system chaperone-like"/>
    <property type="match status" value="1"/>
</dbReference>
<dbReference type="Gene3D" id="3.30.1460.10">
    <property type="match status" value="1"/>
</dbReference>
<comment type="caution">
    <text evidence="1">The sequence shown here is derived from an EMBL/GenBank/DDBJ whole genome shotgun (WGS) entry which is preliminary data.</text>
</comment>
<accession>A0A7W7Y7V2</accession>
<protein>
    <submittedName>
        <fullName evidence="1">Type III secretion system chaperone SycN</fullName>
    </submittedName>
</protein>
<keyword evidence="2" id="KW-1185">Reference proteome</keyword>
<gene>
    <name evidence="1" type="ORF">HNQ65_000792</name>
</gene>
<evidence type="ECO:0000313" key="1">
    <source>
        <dbReference type="EMBL" id="MBB5031238.1"/>
    </source>
</evidence>
<dbReference type="CDD" id="cd17031">
    <property type="entry name" value="T3SC_IA_SycN-like"/>
    <property type="match status" value="1"/>
</dbReference>
<evidence type="ECO:0000313" key="2">
    <source>
        <dbReference type="Proteomes" id="UP000590740"/>
    </source>
</evidence>
<dbReference type="RefSeq" id="WP_184338170.1">
    <property type="nucleotide sequence ID" value="NZ_JACHIG010000001.1"/>
</dbReference>
<organism evidence="1 2">
    <name type="scientific">Prosthecobacter vanneervenii</name>
    <dbReference type="NCBI Taxonomy" id="48466"/>
    <lineage>
        <taxon>Bacteria</taxon>
        <taxon>Pseudomonadati</taxon>
        <taxon>Verrucomicrobiota</taxon>
        <taxon>Verrucomicrobiia</taxon>
        <taxon>Verrucomicrobiales</taxon>
        <taxon>Verrucomicrobiaceae</taxon>
        <taxon>Prosthecobacter</taxon>
    </lineage>
</organism>
<reference evidence="1 2" key="1">
    <citation type="submission" date="2020-08" db="EMBL/GenBank/DDBJ databases">
        <title>Genomic Encyclopedia of Type Strains, Phase IV (KMG-IV): sequencing the most valuable type-strain genomes for metagenomic binning, comparative biology and taxonomic classification.</title>
        <authorList>
            <person name="Goeker M."/>
        </authorList>
    </citation>
    <scope>NUCLEOTIDE SEQUENCE [LARGE SCALE GENOMIC DNA]</scope>
    <source>
        <strain evidence="1 2">DSM 12252</strain>
    </source>
</reference>
<dbReference type="Pfam" id="PF21665">
    <property type="entry name" value="Type_III_SycN"/>
    <property type="match status" value="1"/>
</dbReference>
<dbReference type="EMBL" id="JACHIG010000001">
    <property type="protein sequence ID" value="MBB5031238.1"/>
    <property type="molecule type" value="Genomic_DNA"/>
</dbReference>
<dbReference type="InterPro" id="IPR012673">
    <property type="entry name" value="T3SS_SynN"/>
</dbReference>
<proteinExistence type="predicted"/>
<sequence>MTLHDDIIEQFGRSLGMQGLRLRDDGSLRLDMQQLGSLAFELVGAYREEVAVSLTRQVETTADNAAERILELCHYRAPAPFPARAGLTRAGHLIFAVRMDTSEFTLPGLHQALDLLITLHDQSTSFVRSARLS</sequence>